<evidence type="ECO:0000256" key="3">
    <source>
        <dbReference type="ARBA" id="ARBA00022989"/>
    </source>
</evidence>
<evidence type="ECO:0000313" key="10">
    <source>
        <dbReference type="Proteomes" id="UP001341245"/>
    </source>
</evidence>
<feature type="compositionally biased region" description="Polar residues" evidence="6">
    <location>
        <begin position="234"/>
        <end position="247"/>
    </location>
</feature>
<proteinExistence type="inferred from homology"/>
<accession>A0ABR0TJU7</accession>
<evidence type="ECO:0000313" key="9">
    <source>
        <dbReference type="EMBL" id="KAK6004725.1"/>
    </source>
</evidence>
<dbReference type="PANTHER" id="PTHR33048">
    <property type="entry name" value="PTH11-LIKE INTEGRAL MEMBRANE PROTEIN (AFU_ORTHOLOGUE AFUA_5G11245)"/>
    <property type="match status" value="1"/>
</dbReference>
<evidence type="ECO:0000256" key="2">
    <source>
        <dbReference type="ARBA" id="ARBA00022692"/>
    </source>
</evidence>
<keyword evidence="2 7" id="KW-0812">Transmembrane</keyword>
<evidence type="ECO:0000256" key="4">
    <source>
        <dbReference type="ARBA" id="ARBA00023136"/>
    </source>
</evidence>
<keyword evidence="10" id="KW-1185">Reference proteome</keyword>
<name>A0ABR0TJU7_AURPU</name>
<comment type="subcellular location">
    <subcellularLocation>
        <location evidence="1">Membrane</location>
        <topology evidence="1">Multi-pass membrane protein</topology>
    </subcellularLocation>
</comment>
<feature type="region of interest" description="Disordered" evidence="6">
    <location>
        <begin position="234"/>
        <end position="254"/>
    </location>
</feature>
<keyword evidence="4 7" id="KW-0472">Membrane</keyword>
<feature type="transmembrane region" description="Helical" evidence="7">
    <location>
        <begin position="124"/>
        <end position="146"/>
    </location>
</feature>
<gene>
    <name evidence="9" type="ORF">QM012_008587</name>
</gene>
<protein>
    <recommendedName>
        <fullName evidence="8">Rhodopsin domain-containing protein</fullName>
    </recommendedName>
</protein>
<feature type="domain" description="Rhodopsin" evidence="8">
    <location>
        <begin position="73"/>
        <end position="189"/>
    </location>
</feature>
<organism evidence="9 10">
    <name type="scientific">Aureobasidium pullulans</name>
    <name type="common">Black yeast</name>
    <name type="synonym">Pullularia pullulans</name>
    <dbReference type="NCBI Taxonomy" id="5580"/>
    <lineage>
        <taxon>Eukaryota</taxon>
        <taxon>Fungi</taxon>
        <taxon>Dikarya</taxon>
        <taxon>Ascomycota</taxon>
        <taxon>Pezizomycotina</taxon>
        <taxon>Dothideomycetes</taxon>
        <taxon>Dothideomycetidae</taxon>
        <taxon>Dothideales</taxon>
        <taxon>Saccotheciaceae</taxon>
        <taxon>Aureobasidium</taxon>
    </lineage>
</organism>
<keyword evidence="3 7" id="KW-1133">Transmembrane helix</keyword>
<dbReference type="Pfam" id="PF20684">
    <property type="entry name" value="Fung_rhodopsin"/>
    <property type="match status" value="1"/>
</dbReference>
<dbReference type="Proteomes" id="UP001341245">
    <property type="component" value="Unassembled WGS sequence"/>
</dbReference>
<evidence type="ECO:0000259" key="8">
    <source>
        <dbReference type="Pfam" id="PF20684"/>
    </source>
</evidence>
<dbReference type="InterPro" id="IPR049326">
    <property type="entry name" value="Rhodopsin_dom_fungi"/>
</dbReference>
<comment type="similarity">
    <text evidence="5">Belongs to the SAT4 family.</text>
</comment>
<dbReference type="PANTHER" id="PTHR33048:SF47">
    <property type="entry name" value="INTEGRAL MEMBRANE PROTEIN-RELATED"/>
    <property type="match status" value="1"/>
</dbReference>
<reference evidence="9 10" key="1">
    <citation type="submission" date="2023-11" db="EMBL/GenBank/DDBJ databases">
        <title>Draft genome sequence and annotation of the polyextremotolerant black yeast-like fungus Aureobasidium pullulans NRRL 62042.</title>
        <authorList>
            <person name="Dielentheis-Frenken M.R.E."/>
            <person name="Wibberg D."/>
            <person name="Blank L.M."/>
            <person name="Tiso T."/>
        </authorList>
    </citation>
    <scope>NUCLEOTIDE SEQUENCE [LARGE SCALE GENOMIC DNA]</scope>
    <source>
        <strain evidence="9 10">NRRL 62042</strain>
    </source>
</reference>
<dbReference type="EMBL" id="JASGXD010000007">
    <property type="protein sequence ID" value="KAK6004725.1"/>
    <property type="molecule type" value="Genomic_DNA"/>
</dbReference>
<sequence>MVAADVAQAFADGRVPTNISYITPEYLSESRDGPAISGILAIYIVTTVLLICRFTSRIFIVKSFGLDDGIAAFSWQTTERSYKCLNWGVVYVTNSGLSLVNDLVLFSIPIAMISILQLPKSRKIVLALVMLPGTLVIGISCARLWLCVVGQWRTDGSWYYDPQLVIEVAEIGGTLIALSVPSYKPILSRWYGHLKSTVEVSHGPNSKYGEGVSRRKSSVPALWGSQVADSKLKTSIQSGGQTTGSRASSDNSLLSPDDNIYVTTDVDMRSIPMAKLRRTSEC</sequence>
<feature type="transmembrane region" description="Helical" evidence="7">
    <location>
        <begin position="35"/>
        <end position="54"/>
    </location>
</feature>
<evidence type="ECO:0000256" key="7">
    <source>
        <dbReference type="SAM" id="Phobius"/>
    </source>
</evidence>
<evidence type="ECO:0000256" key="1">
    <source>
        <dbReference type="ARBA" id="ARBA00004141"/>
    </source>
</evidence>
<dbReference type="InterPro" id="IPR052337">
    <property type="entry name" value="SAT4-like"/>
</dbReference>
<evidence type="ECO:0000256" key="6">
    <source>
        <dbReference type="SAM" id="MobiDB-lite"/>
    </source>
</evidence>
<comment type="caution">
    <text evidence="9">The sequence shown here is derived from an EMBL/GenBank/DDBJ whole genome shotgun (WGS) entry which is preliminary data.</text>
</comment>
<evidence type="ECO:0000256" key="5">
    <source>
        <dbReference type="ARBA" id="ARBA00038359"/>
    </source>
</evidence>